<organism evidence="1 2">
    <name type="scientific">Acorus calamus</name>
    <name type="common">Sweet flag</name>
    <dbReference type="NCBI Taxonomy" id="4465"/>
    <lineage>
        <taxon>Eukaryota</taxon>
        <taxon>Viridiplantae</taxon>
        <taxon>Streptophyta</taxon>
        <taxon>Embryophyta</taxon>
        <taxon>Tracheophyta</taxon>
        <taxon>Spermatophyta</taxon>
        <taxon>Magnoliopsida</taxon>
        <taxon>Liliopsida</taxon>
        <taxon>Acoraceae</taxon>
        <taxon>Acorus</taxon>
    </lineage>
</organism>
<comment type="caution">
    <text evidence="1">The sequence shown here is derived from an EMBL/GenBank/DDBJ whole genome shotgun (WGS) entry which is preliminary data.</text>
</comment>
<protein>
    <recommendedName>
        <fullName evidence="3">Reverse transcriptase zinc-binding domain-containing protein</fullName>
    </recommendedName>
</protein>
<dbReference type="SUPFAM" id="SSF48371">
    <property type="entry name" value="ARM repeat"/>
    <property type="match status" value="1"/>
</dbReference>
<reference evidence="1" key="1">
    <citation type="journal article" date="2023" name="Nat. Commun.">
        <title>Diploid and tetraploid genomes of Acorus and the evolution of monocots.</title>
        <authorList>
            <person name="Ma L."/>
            <person name="Liu K.W."/>
            <person name="Li Z."/>
            <person name="Hsiao Y.Y."/>
            <person name="Qi Y."/>
            <person name="Fu T."/>
            <person name="Tang G.D."/>
            <person name="Zhang D."/>
            <person name="Sun W.H."/>
            <person name="Liu D.K."/>
            <person name="Li Y."/>
            <person name="Chen G.Z."/>
            <person name="Liu X.D."/>
            <person name="Liao X.Y."/>
            <person name="Jiang Y.T."/>
            <person name="Yu X."/>
            <person name="Hao Y."/>
            <person name="Huang J."/>
            <person name="Zhao X.W."/>
            <person name="Ke S."/>
            <person name="Chen Y.Y."/>
            <person name="Wu W.L."/>
            <person name="Hsu J.L."/>
            <person name="Lin Y.F."/>
            <person name="Huang M.D."/>
            <person name="Li C.Y."/>
            <person name="Huang L."/>
            <person name="Wang Z.W."/>
            <person name="Zhao X."/>
            <person name="Zhong W.Y."/>
            <person name="Peng D.H."/>
            <person name="Ahmad S."/>
            <person name="Lan S."/>
            <person name="Zhang J.S."/>
            <person name="Tsai W.C."/>
            <person name="Van de Peer Y."/>
            <person name="Liu Z.J."/>
        </authorList>
    </citation>
    <scope>NUCLEOTIDE SEQUENCE</scope>
    <source>
        <strain evidence="1">CP</strain>
    </source>
</reference>
<evidence type="ECO:0000313" key="2">
    <source>
        <dbReference type="Proteomes" id="UP001180020"/>
    </source>
</evidence>
<gene>
    <name evidence="1" type="ORF">QJS10_CPA10g02063</name>
</gene>
<accession>A0AAV9DZY5</accession>
<evidence type="ECO:0008006" key="3">
    <source>
        <dbReference type="Google" id="ProtNLM"/>
    </source>
</evidence>
<sequence length="134" mass="15758">MAIWFLLWRGSRPNTKKTIPHIVETARKHKEVWGCKIPAKVKAFMWTVYLRKILTRSFIARWVPDIEFLTRALQKIIEARKGREQSSLIARSLKHGIVTLMGDINDNHVAQNCLYLEPEDIFMNYDFGIPSYRL</sequence>
<evidence type="ECO:0000313" key="1">
    <source>
        <dbReference type="EMBL" id="KAK1305588.1"/>
    </source>
</evidence>
<dbReference type="AlphaFoldDB" id="A0AAV9DZY5"/>
<dbReference type="InterPro" id="IPR011989">
    <property type="entry name" value="ARM-like"/>
</dbReference>
<reference evidence="1" key="2">
    <citation type="submission" date="2023-06" db="EMBL/GenBank/DDBJ databases">
        <authorList>
            <person name="Ma L."/>
            <person name="Liu K.-W."/>
            <person name="Li Z."/>
            <person name="Hsiao Y.-Y."/>
            <person name="Qi Y."/>
            <person name="Fu T."/>
            <person name="Tang G."/>
            <person name="Zhang D."/>
            <person name="Sun W.-H."/>
            <person name="Liu D.-K."/>
            <person name="Li Y."/>
            <person name="Chen G.-Z."/>
            <person name="Liu X.-D."/>
            <person name="Liao X.-Y."/>
            <person name="Jiang Y.-T."/>
            <person name="Yu X."/>
            <person name="Hao Y."/>
            <person name="Huang J."/>
            <person name="Zhao X.-W."/>
            <person name="Ke S."/>
            <person name="Chen Y.-Y."/>
            <person name="Wu W.-L."/>
            <person name="Hsu J.-L."/>
            <person name="Lin Y.-F."/>
            <person name="Huang M.-D."/>
            <person name="Li C.-Y."/>
            <person name="Huang L."/>
            <person name="Wang Z.-W."/>
            <person name="Zhao X."/>
            <person name="Zhong W.-Y."/>
            <person name="Peng D.-H."/>
            <person name="Ahmad S."/>
            <person name="Lan S."/>
            <person name="Zhang J.-S."/>
            <person name="Tsai W.-C."/>
            <person name="Van De Peer Y."/>
            <person name="Liu Z.-J."/>
        </authorList>
    </citation>
    <scope>NUCLEOTIDE SEQUENCE</scope>
    <source>
        <strain evidence="1">CP</strain>
        <tissue evidence="1">Leaves</tissue>
    </source>
</reference>
<dbReference type="Gene3D" id="1.25.10.10">
    <property type="entry name" value="Leucine-rich Repeat Variant"/>
    <property type="match status" value="1"/>
</dbReference>
<dbReference type="InterPro" id="IPR016024">
    <property type="entry name" value="ARM-type_fold"/>
</dbReference>
<keyword evidence="2" id="KW-1185">Reference proteome</keyword>
<dbReference type="Proteomes" id="UP001180020">
    <property type="component" value="Unassembled WGS sequence"/>
</dbReference>
<name>A0AAV9DZY5_ACOCL</name>
<proteinExistence type="predicted"/>
<dbReference type="EMBL" id="JAUJYO010000010">
    <property type="protein sequence ID" value="KAK1305588.1"/>
    <property type="molecule type" value="Genomic_DNA"/>
</dbReference>